<dbReference type="PROSITE" id="PS00622">
    <property type="entry name" value="HTH_LUXR_1"/>
    <property type="match status" value="1"/>
</dbReference>
<dbReference type="InterPro" id="IPR016032">
    <property type="entry name" value="Sig_transdc_resp-reg_C-effctor"/>
</dbReference>
<proteinExistence type="predicted"/>
<keyword evidence="4" id="KW-0804">Transcription</keyword>
<dbReference type="Gene3D" id="3.40.50.2300">
    <property type="match status" value="1"/>
</dbReference>
<dbReference type="SMART" id="SM00421">
    <property type="entry name" value="HTH_LUXR"/>
    <property type="match status" value="1"/>
</dbReference>
<dbReference type="CDD" id="cd17535">
    <property type="entry name" value="REC_NarL-like"/>
    <property type="match status" value="1"/>
</dbReference>
<feature type="modified residue" description="4-aspartylphosphate" evidence="5">
    <location>
        <position position="77"/>
    </location>
</feature>
<keyword evidence="9" id="KW-1185">Reference proteome</keyword>
<dbReference type="Pfam" id="PF00196">
    <property type="entry name" value="GerE"/>
    <property type="match status" value="1"/>
</dbReference>
<dbReference type="InterPro" id="IPR039420">
    <property type="entry name" value="WalR-like"/>
</dbReference>
<dbReference type="SUPFAM" id="SSF46894">
    <property type="entry name" value="C-terminal effector domain of the bipartite response regulators"/>
    <property type="match status" value="1"/>
</dbReference>
<accession>A0ABU2NVI4</accession>
<dbReference type="Proteomes" id="UP001183414">
    <property type="component" value="Unassembled WGS sequence"/>
</dbReference>
<protein>
    <submittedName>
        <fullName evidence="8">Response regulator transcription factor</fullName>
    </submittedName>
</protein>
<dbReference type="PRINTS" id="PR00038">
    <property type="entry name" value="HTHLUXR"/>
</dbReference>
<evidence type="ECO:0000256" key="4">
    <source>
        <dbReference type="ARBA" id="ARBA00023163"/>
    </source>
</evidence>
<evidence type="ECO:0000259" key="7">
    <source>
        <dbReference type="PROSITE" id="PS50110"/>
    </source>
</evidence>
<dbReference type="PANTHER" id="PTHR43214">
    <property type="entry name" value="TWO-COMPONENT RESPONSE REGULATOR"/>
    <property type="match status" value="1"/>
</dbReference>
<dbReference type="RefSeq" id="WP_311674003.1">
    <property type="nucleotide sequence ID" value="NZ_JAVREQ010000013.1"/>
</dbReference>
<evidence type="ECO:0000313" key="8">
    <source>
        <dbReference type="EMBL" id="MDT0380243.1"/>
    </source>
</evidence>
<gene>
    <name evidence="8" type="ORF">RM572_15910</name>
</gene>
<evidence type="ECO:0000259" key="6">
    <source>
        <dbReference type="PROSITE" id="PS50043"/>
    </source>
</evidence>
<dbReference type="InterPro" id="IPR011006">
    <property type="entry name" value="CheY-like_superfamily"/>
</dbReference>
<dbReference type="SMART" id="SM00448">
    <property type="entry name" value="REC"/>
    <property type="match status" value="1"/>
</dbReference>
<evidence type="ECO:0000256" key="5">
    <source>
        <dbReference type="PROSITE-ProRule" id="PRU00169"/>
    </source>
</evidence>
<comment type="caution">
    <text evidence="8">The sequence shown here is derived from an EMBL/GenBank/DDBJ whole genome shotgun (WGS) entry which is preliminary data.</text>
</comment>
<reference evidence="9" key="1">
    <citation type="submission" date="2023-07" db="EMBL/GenBank/DDBJ databases">
        <title>30 novel species of actinomycetes from the DSMZ collection.</title>
        <authorList>
            <person name="Nouioui I."/>
        </authorList>
    </citation>
    <scope>NUCLEOTIDE SEQUENCE [LARGE SCALE GENOMIC DNA]</scope>
    <source>
        <strain evidence="9">DSM 42041</strain>
    </source>
</reference>
<keyword evidence="2" id="KW-0805">Transcription regulation</keyword>
<dbReference type="EMBL" id="JAVREQ010000013">
    <property type="protein sequence ID" value="MDT0380243.1"/>
    <property type="molecule type" value="Genomic_DNA"/>
</dbReference>
<dbReference type="CDD" id="cd06170">
    <property type="entry name" value="LuxR_C_like"/>
    <property type="match status" value="1"/>
</dbReference>
<keyword evidence="1 5" id="KW-0597">Phosphoprotein</keyword>
<dbReference type="PROSITE" id="PS50043">
    <property type="entry name" value="HTH_LUXR_2"/>
    <property type="match status" value="1"/>
</dbReference>
<dbReference type="Pfam" id="PF00072">
    <property type="entry name" value="Response_reg"/>
    <property type="match status" value="1"/>
</dbReference>
<dbReference type="PANTHER" id="PTHR43214:SF24">
    <property type="entry name" value="TRANSCRIPTIONAL REGULATORY PROTEIN NARL-RELATED"/>
    <property type="match status" value="1"/>
</dbReference>
<name>A0ABU2NVI4_9ACTN</name>
<dbReference type="PROSITE" id="PS50110">
    <property type="entry name" value="RESPONSE_REGULATORY"/>
    <property type="match status" value="1"/>
</dbReference>
<evidence type="ECO:0000256" key="1">
    <source>
        <dbReference type="ARBA" id="ARBA00022553"/>
    </source>
</evidence>
<evidence type="ECO:0000256" key="2">
    <source>
        <dbReference type="ARBA" id="ARBA00023015"/>
    </source>
</evidence>
<dbReference type="InterPro" id="IPR058245">
    <property type="entry name" value="NreC/VraR/RcsB-like_REC"/>
</dbReference>
<dbReference type="InterPro" id="IPR000792">
    <property type="entry name" value="Tscrpt_reg_LuxR_C"/>
</dbReference>
<organism evidence="8 9">
    <name type="scientific">Streptomyces hazeniae</name>
    <dbReference type="NCBI Taxonomy" id="3075538"/>
    <lineage>
        <taxon>Bacteria</taxon>
        <taxon>Bacillati</taxon>
        <taxon>Actinomycetota</taxon>
        <taxon>Actinomycetes</taxon>
        <taxon>Kitasatosporales</taxon>
        <taxon>Streptomycetaceae</taxon>
        <taxon>Streptomyces</taxon>
    </lineage>
</organism>
<feature type="domain" description="HTH luxR-type" evidence="6">
    <location>
        <begin position="173"/>
        <end position="238"/>
    </location>
</feature>
<dbReference type="SUPFAM" id="SSF52172">
    <property type="entry name" value="CheY-like"/>
    <property type="match status" value="1"/>
</dbReference>
<evidence type="ECO:0000313" key="9">
    <source>
        <dbReference type="Proteomes" id="UP001183414"/>
    </source>
</evidence>
<sequence length="247" mass="24983">MTERPITLLLVDDHPVVRDGLRGMFEAAAGTAAASTGTTAGAGTGTAAGFEVLGEAASGEEAVELAGRLDPDVVLMDLRMPGGGGVAAIAELARRGSRSKVLVLTTYDTDSDTLPAIEAGATGYLLKDAPRDELFTAVRAAAAGRTVLSPAVASRLVSRMRATHGSGGNGGDPAGTGTPLSAREREVLALVAAGTANREIARRLFISEATVKTHLTHLYAKLGVNDRAAAVAVGYERGILGGGSPAP</sequence>
<feature type="domain" description="Response regulatory" evidence="7">
    <location>
        <begin position="7"/>
        <end position="142"/>
    </location>
</feature>
<evidence type="ECO:0000256" key="3">
    <source>
        <dbReference type="ARBA" id="ARBA00023125"/>
    </source>
</evidence>
<keyword evidence="3" id="KW-0238">DNA-binding</keyword>
<dbReference type="InterPro" id="IPR001789">
    <property type="entry name" value="Sig_transdc_resp-reg_receiver"/>
</dbReference>